<evidence type="ECO:0000259" key="6">
    <source>
        <dbReference type="PROSITE" id="PS50016"/>
    </source>
</evidence>
<dbReference type="SUPFAM" id="SSF57850">
    <property type="entry name" value="RING/U-box"/>
    <property type="match status" value="1"/>
</dbReference>
<reference evidence="8" key="1">
    <citation type="submission" date="2019-07" db="EMBL/GenBank/DDBJ databases">
        <title>Hyphodiscus hymeniophilus genome sequencing and assembly.</title>
        <authorList>
            <person name="Kramer G."/>
            <person name="Nodwell J."/>
        </authorList>
    </citation>
    <scope>NUCLEOTIDE SEQUENCE</scope>
    <source>
        <strain evidence="8">ATCC 34498</strain>
    </source>
</reference>
<dbReference type="AlphaFoldDB" id="A0A9P6VGX5"/>
<dbReference type="PROSITE" id="PS50016">
    <property type="entry name" value="ZF_PHD_2"/>
    <property type="match status" value="1"/>
</dbReference>
<evidence type="ECO:0000313" key="8">
    <source>
        <dbReference type="EMBL" id="KAG0647545.1"/>
    </source>
</evidence>
<gene>
    <name evidence="8" type="ORF">D0Z07_6829</name>
</gene>
<evidence type="ECO:0000313" key="9">
    <source>
        <dbReference type="Proteomes" id="UP000785200"/>
    </source>
</evidence>
<evidence type="ECO:0000256" key="5">
    <source>
        <dbReference type="SAM" id="MobiDB-lite"/>
    </source>
</evidence>
<evidence type="ECO:0000256" key="4">
    <source>
        <dbReference type="PROSITE-ProRule" id="PRU00175"/>
    </source>
</evidence>
<dbReference type="PROSITE" id="PS01359">
    <property type="entry name" value="ZF_PHD_1"/>
    <property type="match status" value="1"/>
</dbReference>
<dbReference type="InterPro" id="IPR019786">
    <property type="entry name" value="Zinc_finger_PHD-type_CS"/>
</dbReference>
<protein>
    <submittedName>
        <fullName evidence="8">PHD and RING finger domain-containing</fullName>
    </submittedName>
</protein>
<dbReference type="EMBL" id="VNKQ01000012">
    <property type="protein sequence ID" value="KAG0647545.1"/>
    <property type="molecule type" value="Genomic_DNA"/>
</dbReference>
<proteinExistence type="predicted"/>
<feature type="domain" description="PHD-type" evidence="6">
    <location>
        <begin position="125"/>
        <end position="173"/>
    </location>
</feature>
<dbReference type="InterPro" id="IPR001965">
    <property type="entry name" value="Znf_PHD"/>
</dbReference>
<keyword evidence="2 4" id="KW-0863">Zinc-finger</keyword>
<feature type="region of interest" description="Disordered" evidence="5">
    <location>
        <begin position="302"/>
        <end position="526"/>
    </location>
</feature>
<feature type="compositionally biased region" description="Low complexity" evidence="5">
    <location>
        <begin position="430"/>
        <end position="440"/>
    </location>
</feature>
<sequence length="607" mass="67324">MADQCIVCLEDLDVVPDAIHDLQDAGVVAAPISELPTTHPGKVDNDQAIALIKPCGHVLHDECLREWSQKANSCPICRHTFNLVEVLDKVGGTILSEYLVEDKKQIAEFDPNAWIEDNTEEEEQSTPCPICGEADNEDVLLLCDACDTPYHTYCTGLDLVPRGHWFCMECAEDQTLAAIIQSEALGRARARQQTRTQASVRRTRQRMRTDQWMGAWSTFSNRIHDVVGLDLDFSDDDQSVASWRLHSRRTATEVREFEQWRQRLEIASRQGAREVFRRAAPVLHEPTPAEAPEVAQAWGALERAKDLDTTSPRSRKRKSRSVTASPAEQSEPPKEPERKLKRPRTRRVLDAPGPSSAATSISTSSFQTNSGSRHESPLSRTVQDATGEPSFLTQLLKEVETATSDDDTPRPNLTMLSNPDGATSPILEHSSPAASPSPSSTYHTPRAMSITPPPHISKRRGSPLPLTSRIEPNFPPADYSPNRSPTEALHKSEHDHSNSSTIEIRQPRPRRQAPVPVARSSETSPVRATMSIEAKEGINKIVKTALAPHWKAAEISKDQYEKINRDISRKLYEVVADHSFADDKNKCALEKIATEKVAVAVKGLTAS</sequence>
<keyword evidence="3" id="KW-0862">Zinc</keyword>
<dbReference type="InterPro" id="IPR001841">
    <property type="entry name" value="Znf_RING"/>
</dbReference>
<dbReference type="SMART" id="SM00249">
    <property type="entry name" value="PHD"/>
    <property type="match status" value="1"/>
</dbReference>
<dbReference type="Pfam" id="PF13639">
    <property type="entry name" value="zf-RING_2"/>
    <property type="match status" value="1"/>
</dbReference>
<dbReference type="InterPro" id="IPR047157">
    <property type="entry name" value="PHRF1/Atg35"/>
</dbReference>
<keyword evidence="1" id="KW-0479">Metal-binding</keyword>
<dbReference type="InterPro" id="IPR019787">
    <property type="entry name" value="Znf_PHD-finger"/>
</dbReference>
<feature type="domain" description="RING-type" evidence="7">
    <location>
        <begin position="5"/>
        <end position="78"/>
    </location>
</feature>
<dbReference type="Gene3D" id="3.30.40.10">
    <property type="entry name" value="Zinc/RING finger domain, C3HC4 (zinc finger)"/>
    <property type="match status" value="2"/>
</dbReference>
<organism evidence="8 9">
    <name type="scientific">Hyphodiscus hymeniophilus</name>
    <dbReference type="NCBI Taxonomy" id="353542"/>
    <lineage>
        <taxon>Eukaryota</taxon>
        <taxon>Fungi</taxon>
        <taxon>Dikarya</taxon>
        <taxon>Ascomycota</taxon>
        <taxon>Pezizomycotina</taxon>
        <taxon>Leotiomycetes</taxon>
        <taxon>Helotiales</taxon>
        <taxon>Hyphodiscaceae</taxon>
        <taxon>Hyphodiscus</taxon>
    </lineage>
</organism>
<evidence type="ECO:0000259" key="7">
    <source>
        <dbReference type="PROSITE" id="PS50089"/>
    </source>
</evidence>
<dbReference type="PANTHER" id="PTHR12618">
    <property type="entry name" value="PHD AND RING FINGER DOMAIN-CONTAINING PROTEIN 1"/>
    <property type="match status" value="1"/>
</dbReference>
<dbReference type="PROSITE" id="PS50089">
    <property type="entry name" value="ZF_RING_2"/>
    <property type="match status" value="1"/>
</dbReference>
<dbReference type="PANTHER" id="PTHR12618:SF20">
    <property type="entry name" value="PHD AND RING FINGER DOMAIN-CONTAINING PROTEIN 1"/>
    <property type="match status" value="1"/>
</dbReference>
<evidence type="ECO:0000256" key="1">
    <source>
        <dbReference type="ARBA" id="ARBA00022723"/>
    </source>
</evidence>
<dbReference type="InterPro" id="IPR011011">
    <property type="entry name" value="Znf_FYVE_PHD"/>
</dbReference>
<evidence type="ECO:0000256" key="2">
    <source>
        <dbReference type="ARBA" id="ARBA00022771"/>
    </source>
</evidence>
<feature type="compositionally biased region" description="Basic and acidic residues" evidence="5">
    <location>
        <begin position="488"/>
        <end position="497"/>
    </location>
</feature>
<dbReference type="OrthoDB" id="8062037at2759"/>
<evidence type="ECO:0000256" key="3">
    <source>
        <dbReference type="ARBA" id="ARBA00022833"/>
    </source>
</evidence>
<dbReference type="InterPro" id="IPR013083">
    <property type="entry name" value="Znf_RING/FYVE/PHD"/>
</dbReference>
<dbReference type="Proteomes" id="UP000785200">
    <property type="component" value="Unassembled WGS sequence"/>
</dbReference>
<name>A0A9P6VGX5_9HELO</name>
<dbReference type="SUPFAM" id="SSF57903">
    <property type="entry name" value="FYVE/PHD zinc finger"/>
    <property type="match status" value="1"/>
</dbReference>
<comment type="caution">
    <text evidence="8">The sequence shown here is derived from an EMBL/GenBank/DDBJ whole genome shotgun (WGS) entry which is preliminary data.</text>
</comment>
<accession>A0A9P6VGX5</accession>
<feature type="compositionally biased region" description="Low complexity" evidence="5">
    <location>
        <begin position="355"/>
        <end position="365"/>
    </location>
</feature>
<keyword evidence="9" id="KW-1185">Reference proteome</keyword>
<dbReference type="Pfam" id="PF00628">
    <property type="entry name" value="PHD"/>
    <property type="match status" value="1"/>
</dbReference>
<dbReference type="SMART" id="SM00184">
    <property type="entry name" value="RING"/>
    <property type="match status" value="2"/>
</dbReference>
<dbReference type="GO" id="GO:0008270">
    <property type="term" value="F:zinc ion binding"/>
    <property type="evidence" value="ECO:0007669"/>
    <property type="project" value="UniProtKB-KW"/>
</dbReference>